<sequence>MQSTSPPPPPPYASKHTIIAAPPAVSNRLPLSPTTTGKLLSPDPNSPGHRVSTALNITFSSPPPIETNRREVIFGDSSIRRHTVQRVMNQPPPSSSQLNSGSSSGVNSATSGSNPPTDWKYVKSSFSAESMASFVHSSLIGTPTRPYVPPSANRLPAFTPSTAPRTYGQVAMLLPSERRLLSTEGGTSAELSPHHHSVVLSRSNSSSSTSLAASSPSLGICAECSGRITNVTTACQALGCFYHDKCFICCCCQRTLRGKTFYKDQDKIYCEEDYLYCGFQRMAEKCTVCGHIIAQTILQAMGKSYHPGCFRCTVCNKCLGEDAFTVDAEGRIFCLYDFYLATAPTCAACANPILPDSPADEVLRVVAMNKEFHIECYRCEDCNLHLSDEVSSRCYPYTETSDSGLLGRTHLLCLKCHLARIGATPAPGQNLDVLLQQRGVGVGSQRRGSNGSSSLTSSTLSCDMGPGSSGTPSTPTFGSKSILTPSAGGRSSPFSTESRRGISKPWLQGRQAGYYGEGDGR</sequence>
<dbReference type="STRING" id="6216.A0A158QEJ2"/>
<proteinExistence type="predicted"/>
<dbReference type="CDD" id="cd09355">
    <property type="entry name" value="LIM2_Ajuba_like"/>
    <property type="match status" value="1"/>
</dbReference>
<keyword evidence="1 4" id="KW-0479">Metal-binding</keyword>
<evidence type="ECO:0000256" key="2">
    <source>
        <dbReference type="ARBA" id="ARBA00022833"/>
    </source>
</evidence>
<evidence type="ECO:0000259" key="6">
    <source>
        <dbReference type="PROSITE" id="PS50023"/>
    </source>
</evidence>
<evidence type="ECO:0000256" key="5">
    <source>
        <dbReference type="SAM" id="MobiDB-lite"/>
    </source>
</evidence>
<dbReference type="Gene3D" id="2.10.110.10">
    <property type="entry name" value="Cysteine Rich Protein"/>
    <property type="match status" value="3"/>
</dbReference>
<feature type="region of interest" description="Disordered" evidence="5">
    <location>
        <begin position="442"/>
        <end position="521"/>
    </location>
</feature>
<dbReference type="Proteomes" id="UP000274504">
    <property type="component" value="Unassembled WGS sequence"/>
</dbReference>
<dbReference type="OrthoDB" id="25414at2759"/>
<feature type="domain" description="LIM zinc-binding" evidence="6">
    <location>
        <begin position="219"/>
        <end position="280"/>
    </location>
</feature>
<evidence type="ECO:0000313" key="9">
    <source>
        <dbReference type="WBParaSite" id="HDID_0000751301-mRNA-1"/>
    </source>
</evidence>
<feature type="region of interest" description="Disordered" evidence="5">
    <location>
        <begin position="88"/>
        <end position="117"/>
    </location>
</feature>
<evidence type="ECO:0000313" key="8">
    <source>
        <dbReference type="Proteomes" id="UP000274504"/>
    </source>
</evidence>
<dbReference type="GO" id="GO:0001666">
    <property type="term" value="P:response to hypoxia"/>
    <property type="evidence" value="ECO:0007669"/>
    <property type="project" value="TreeGrafter"/>
</dbReference>
<dbReference type="PANTHER" id="PTHR24219">
    <property type="entry name" value="LIM DOMAIN-CONTAINING PROTEIN JUB"/>
    <property type="match status" value="1"/>
</dbReference>
<name>A0A158QEJ2_HYMDI</name>
<reference evidence="7 8" key="2">
    <citation type="submission" date="2018-11" db="EMBL/GenBank/DDBJ databases">
        <authorList>
            <consortium name="Pathogen Informatics"/>
        </authorList>
    </citation>
    <scope>NUCLEOTIDE SEQUENCE [LARGE SCALE GENOMIC DNA]</scope>
</reference>
<dbReference type="GO" id="GO:0000932">
    <property type="term" value="C:P-body"/>
    <property type="evidence" value="ECO:0007669"/>
    <property type="project" value="TreeGrafter"/>
</dbReference>
<dbReference type="Pfam" id="PF00412">
    <property type="entry name" value="LIM"/>
    <property type="match status" value="3"/>
</dbReference>
<keyword evidence="3 4" id="KW-0440">LIM domain</keyword>
<dbReference type="InterPro" id="IPR047247">
    <property type="entry name" value="Ajuba-like_LIM2"/>
</dbReference>
<gene>
    <name evidence="7" type="ORF">HDID_LOCUS7511</name>
</gene>
<feature type="compositionally biased region" description="Low complexity" evidence="5">
    <location>
        <begin position="442"/>
        <end position="476"/>
    </location>
</feature>
<feature type="compositionally biased region" description="Low complexity" evidence="5">
    <location>
        <begin position="95"/>
        <end position="114"/>
    </location>
</feature>
<feature type="domain" description="LIM zinc-binding" evidence="6">
    <location>
        <begin position="345"/>
        <end position="423"/>
    </location>
</feature>
<feature type="domain" description="LIM zinc-binding" evidence="6">
    <location>
        <begin position="284"/>
        <end position="344"/>
    </location>
</feature>
<evidence type="ECO:0000313" key="7">
    <source>
        <dbReference type="EMBL" id="VDL59829.1"/>
    </source>
</evidence>
<dbReference type="GO" id="GO:0005912">
    <property type="term" value="C:adherens junction"/>
    <property type="evidence" value="ECO:0007669"/>
    <property type="project" value="TreeGrafter"/>
</dbReference>
<keyword evidence="2 4" id="KW-0862">Zinc</keyword>
<evidence type="ECO:0000256" key="1">
    <source>
        <dbReference type="ARBA" id="ARBA00022723"/>
    </source>
</evidence>
<evidence type="ECO:0000256" key="4">
    <source>
        <dbReference type="PROSITE-ProRule" id="PRU00125"/>
    </source>
</evidence>
<dbReference type="GO" id="GO:0003714">
    <property type="term" value="F:transcription corepressor activity"/>
    <property type="evidence" value="ECO:0007669"/>
    <property type="project" value="TreeGrafter"/>
</dbReference>
<dbReference type="GO" id="GO:0007010">
    <property type="term" value="P:cytoskeleton organization"/>
    <property type="evidence" value="ECO:0007669"/>
    <property type="project" value="TreeGrafter"/>
</dbReference>
<dbReference type="InterPro" id="IPR047172">
    <property type="entry name" value="Ajuba-like"/>
</dbReference>
<protein>
    <submittedName>
        <fullName evidence="9">LIM domain-containing protein</fullName>
    </submittedName>
</protein>
<dbReference type="WBParaSite" id="HDID_0000751301-mRNA-1">
    <property type="protein sequence ID" value="HDID_0000751301-mRNA-1"/>
    <property type="gene ID" value="HDID_0000751301"/>
</dbReference>
<dbReference type="InterPro" id="IPR001781">
    <property type="entry name" value="Znf_LIM"/>
</dbReference>
<dbReference type="SUPFAM" id="SSF57716">
    <property type="entry name" value="Glucocorticoid receptor-like (DNA-binding domain)"/>
    <property type="match status" value="2"/>
</dbReference>
<dbReference type="AlphaFoldDB" id="A0A158QEJ2"/>
<dbReference type="EMBL" id="UYSG01010941">
    <property type="protein sequence ID" value="VDL59829.1"/>
    <property type="molecule type" value="Genomic_DNA"/>
</dbReference>
<dbReference type="PROSITE" id="PS00478">
    <property type="entry name" value="LIM_DOMAIN_1"/>
    <property type="match status" value="1"/>
</dbReference>
<dbReference type="PROSITE" id="PS50023">
    <property type="entry name" value="LIM_DOMAIN_2"/>
    <property type="match status" value="3"/>
</dbReference>
<reference evidence="9" key="1">
    <citation type="submission" date="2016-04" db="UniProtKB">
        <authorList>
            <consortium name="WormBaseParasite"/>
        </authorList>
    </citation>
    <scope>IDENTIFICATION</scope>
</reference>
<feature type="region of interest" description="Disordered" evidence="5">
    <location>
        <begin position="23"/>
        <end position="68"/>
    </location>
</feature>
<dbReference type="GO" id="GO:0046872">
    <property type="term" value="F:metal ion binding"/>
    <property type="evidence" value="ECO:0007669"/>
    <property type="project" value="UniProtKB-KW"/>
</dbReference>
<organism evidence="9">
    <name type="scientific">Hymenolepis diminuta</name>
    <name type="common">Rat tapeworm</name>
    <dbReference type="NCBI Taxonomy" id="6216"/>
    <lineage>
        <taxon>Eukaryota</taxon>
        <taxon>Metazoa</taxon>
        <taxon>Spiralia</taxon>
        <taxon>Lophotrochozoa</taxon>
        <taxon>Platyhelminthes</taxon>
        <taxon>Cestoda</taxon>
        <taxon>Eucestoda</taxon>
        <taxon>Cyclophyllidea</taxon>
        <taxon>Hymenolepididae</taxon>
        <taxon>Hymenolepis</taxon>
    </lineage>
</organism>
<dbReference type="PANTHER" id="PTHR24219:SF4">
    <property type="entry name" value="LIM DOMAIN-CONTAINING PROTEIN JUB"/>
    <property type="match status" value="1"/>
</dbReference>
<accession>A0A158QEJ2</accession>
<evidence type="ECO:0000256" key="3">
    <source>
        <dbReference type="ARBA" id="ARBA00023038"/>
    </source>
</evidence>
<dbReference type="GO" id="GO:0005634">
    <property type="term" value="C:nucleus"/>
    <property type="evidence" value="ECO:0007669"/>
    <property type="project" value="TreeGrafter"/>
</dbReference>
<dbReference type="GO" id="GO:0035331">
    <property type="term" value="P:negative regulation of hippo signaling"/>
    <property type="evidence" value="ECO:0007669"/>
    <property type="project" value="TreeGrafter"/>
</dbReference>
<dbReference type="SMART" id="SM00132">
    <property type="entry name" value="LIM"/>
    <property type="match status" value="3"/>
</dbReference>
<dbReference type="GO" id="GO:0005667">
    <property type="term" value="C:transcription regulator complex"/>
    <property type="evidence" value="ECO:0007669"/>
    <property type="project" value="TreeGrafter"/>
</dbReference>